<organism evidence="1">
    <name type="scientific">marine sediment metagenome</name>
    <dbReference type="NCBI Taxonomy" id="412755"/>
    <lineage>
        <taxon>unclassified sequences</taxon>
        <taxon>metagenomes</taxon>
        <taxon>ecological metagenomes</taxon>
    </lineage>
</organism>
<comment type="caution">
    <text evidence="1">The sequence shown here is derived from an EMBL/GenBank/DDBJ whole genome shotgun (WGS) entry which is preliminary data.</text>
</comment>
<name>A0A0F9FX39_9ZZZZ</name>
<gene>
    <name evidence="1" type="ORF">LCGC14_1900170</name>
</gene>
<dbReference type="AlphaFoldDB" id="A0A0F9FX39"/>
<dbReference type="EMBL" id="LAZR01019886">
    <property type="protein sequence ID" value="KKL90893.1"/>
    <property type="molecule type" value="Genomic_DNA"/>
</dbReference>
<proteinExistence type="predicted"/>
<feature type="non-terminal residue" evidence="1">
    <location>
        <position position="1"/>
    </location>
</feature>
<reference evidence="1" key="1">
    <citation type="journal article" date="2015" name="Nature">
        <title>Complex archaea that bridge the gap between prokaryotes and eukaryotes.</title>
        <authorList>
            <person name="Spang A."/>
            <person name="Saw J.H."/>
            <person name="Jorgensen S.L."/>
            <person name="Zaremba-Niedzwiedzka K."/>
            <person name="Martijn J."/>
            <person name="Lind A.E."/>
            <person name="van Eijk R."/>
            <person name="Schleper C."/>
            <person name="Guy L."/>
            <person name="Ettema T.J."/>
        </authorList>
    </citation>
    <scope>NUCLEOTIDE SEQUENCE</scope>
</reference>
<accession>A0A0F9FX39</accession>
<protein>
    <submittedName>
        <fullName evidence="1">Uncharacterized protein</fullName>
    </submittedName>
</protein>
<sequence length="100" mass="11464">RYRDFMTIKRGILCEVFFKDSKTGTPTSLTGRIDEKNLEEFDTNKSDFISFVKTCYPPILKDDIKNIVLYDNDDGINLPVIHGKLEFSTPELAKQKAEVS</sequence>
<evidence type="ECO:0000313" key="1">
    <source>
        <dbReference type="EMBL" id="KKL90893.1"/>
    </source>
</evidence>